<dbReference type="InterPro" id="IPR014729">
    <property type="entry name" value="Rossmann-like_a/b/a_fold"/>
</dbReference>
<dbReference type="GO" id="GO:0005737">
    <property type="term" value="C:cytoplasm"/>
    <property type="evidence" value="ECO:0007669"/>
    <property type="project" value="TreeGrafter"/>
</dbReference>
<dbReference type="PANTHER" id="PTHR11587">
    <property type="entry name" value="ARGININOSUCCINATE SYNTHASE"/>
    <property type="match status" value="1"/>
</dbReference>
<gene>
    <name evidence="1" type="ORF">VFH_U071520</name>
</gene>
<evidence type="ECO:0008006" key="3">
    <source>
        <dbReference type="Google" id="ProtNLM"/>
    </source>
</evidence>
<dbReference type="EMBL" id="CATIWC010001702">
    <property type="protein sequence ID" value="CAI8584372.1"/>
    <property type="molecule type" value="Genomic_DNA"/>
</dbReference>
<dbReference type="Proteomes" id="UP001157006">
    <property type="component" value="Unassembled WGS sequence"/>
</dbReference>
<dbReference type="AlphaFoldDB" id="A0AAV0YJS2"/>
<comment type="caution">
    <text evidence="1">The sequence shown here is derived from an EMBL/GenBank/DDBJ whole genome shotgun (WGS) entry which is preliminary data.</text>
</comment>
<dbReference type="Gene3D" id="3.40.50.620">
    <property type="entry name" value="HUPs"/>
    <property type="match status" value="1"/>
</dbReference>
<name>A0AAV0YJS2_VICFA</name>
<protein>
    <recommendedName>
        <fullName evidence="3">Citrulline--aspartate ligase</fullName>
    </recommendedName>
</protein>
<proteinExistence type="predicted"/>
<accession>A0AAV0YJS2</accession>
<sequence>MRESICLEPQQPALSLQRHVLLLSLVLRQLSMLNLVAPWRDWDITGREYAIEFAKKHNVPVPVTKKSIYSRDRNLWHVTIWMIRPMNLKRTCTC</sequence>
<dbReference type="InterPro" id="IPR001518">
    <property type="entry name" value="Arginosuc_synth"/>
</dbReference>
<evidence type="ECO:0000313" key="1">
    <source>
        <dbReference type="EMBL" id="CAI8584372.1"/>
    </source>
</evidence>
<dbReference type="GO" id="GO:0000050">
    <property type="term" value="P:urea cycle"/>
    <property type="evidence" value="ECO:0007669"/>
    <property type="project" value="TreeGrafter"/>
</dbReference>
<dbReference type="GO" id="GO:0005524">
    <property type="term" value="F:ATP binding"/>
    <property type="evidence" value="ECO:0007669"/>
    <property type="project" value="InterPro"/>
</dbReference>
<dbReference type="GO" id="GO:0004055">
    <property type="term" value="F:argininosuccinate synthase activity"/>
    <property type="evidence" value="ECO:0007669"/>
    <property type="project" value="InterPro"/>
</dbReference>
<dbReference type="PANTHER" id="PTHR11587:SF2">
    <property type="entry name" value="ARGININOSUCCINATE SYNTHASE"/>
    <property type="match status" value="1"/>
</dbReference>
<organism evidence="1 2">
    <name type="scientific">Vicia faba</name>
    <name type="common">Broad bean</name>
    <name type="synonym">Faba vulgaris</name>
    <dbReference type="NCBI Taxonomy" id="3906"/>
    <lineage>
        <taxon>Eukaryota</taxon>
        <taxon>Viridiplantae</taxon>
        <taxon>Streptophyta</taxon>
        <taxon>Embryophyta</taxon>
        <taxon>Tracheophyta</taxon>
        <taxon>Spermatophyta</taxon>
        <taxon>Magnoliopsida</taxon>
        <taxon>eudicotyledons</taxon>
        <taxon>Gunneridae</taxon>
        <taxon>Pentapetalae</taxon>
        <taxon>rosids</taxon>
        <taxon>fabids</taxon>
        <taxon>Fabales</taxon>
        <taxon>Fabaceae</taxon>
        <taxon>Papilionoideae</taxon>
        <taxon>50 kb inversion clade</taxon>
        <taxon>NPAAA clade</taxon>
        <taxon>Hologalegina</taxon>
        <taxon>IRL clade</taxon>
        <taxon>Fabeae</taxon>
        <taxon>Vicia</taxon>
    </lineage>
</organism>
<dbReference type="GO" id="GO:0006526">
    <property type="term" value="P:L-arginine biosynthetic process"/>
    <property type="evidence" value="ECO:0007669"/>
    <property type="project" value="InterPro"/>
</dbReference>
<keyword evidence="2" id="KW-1185">Reference proteome</keyword>
<reference evidence="1 2" key="1">
    <citation type="submission" date="2023-01" db="EMBL/GenBank/DDBJ databases">
        <authorList>
            <person name="Kreplak J."/>
        </authorList>
    </citation>
    <scope>NUCLEOTIDE SEQUENCE [LARGE SCALE GENOMIC DNA]</scope>
</reference>
<dbReference type="GO" id="GO:0000053">
    <property type="term" value="P:argininosuccinate metabolic process"/>
    <property type="evidence" value="ECO:0007669"/>
    <property type="project" value="TreeGrafter"/>
</dbReference>
<evidence type="ECO:0000313" key="2">
    <source>
        <dbReference type="Proteomes" id="UP001157006"/>
    </source>
</evidence>